<dbReference type="OrthoDB" id="3594103at2759"/>
<comment type="caution">
    <text evidence="2">The sequence shown here is derived from an EMBL/GenBank/DDBJ whole genome shotgun (WGS) entry which is preliminary data.</text>
</comment>
<dbReference type="Proteomes" id="UP000237438">
    <property type="component" value="Unassembled WGS sequence"/>
</dbReference>
<feature type="region of interest" description="Disordered" evidence="1">
    <location>
        <begin position="364"/>
        <end position="398"/>
    </location>
</feature>
<dbReference type="PANTHER" id="PTHR37538:SF4">
    <property type="entry name" value="PITSLRE SERINE_THREONINE-PROTEIN KINASE CDC2L1"/>
    <property type="match status" value="1"/>
</dbReference>
<evidence type="ECO:0000313" key="3">
    <source>
        <dbReference type="Proteomes" id="UP000237438"/>
    </source>
</evidence>
<proteinExistence type="predicted"/>
<sequence>MDEKKLYEVKTLPQLRMALRVLFAVNDWKLTGLQLLVQSEIESLSKSTHIFDVVRLVDETIQEKTIIEGIVRAKWLQNFLAKGINKALESSSTEFDDISLLDNLQDKDFIKFIAKSLVKTYHSRLSKFNKEDTEVQGTEVPDTDSLSALTLKPIASSNDERQNCIKNEISDFWSKPPYASTLFEIEFYEAQSLYYVPKIFLKDQPWVSDESDYYASNCSEEVGHVLVHFLYTGKYQALAIDETKNTEEKLWAELKIAIQVLLALDEWRLPGLQELVQLEIESLCNLIHVFDVVRLIDMELTGLAVEQEIWLKKFLVDSLNTAFEKNCKEFEDLSLLDKLHNMDLIKFLAKNLFKTYHSHISKSRRRGIEVRKNGSSQGTDSASAMTLTPDSTSSDEYESIPKVNTFEPYSFGVIDESNETSFTGYKDQNNSASSSQSYININESSIPGSEDKDESYISIVENKSPQLIPEGKDNTHFFGDKLDSSVGGSQVKSDRSSFIIVEAEIKKRNLSLMNNNNKGGFNSSDYG</sequence>
<keyword evidence="3" id="KW-1185">Reference proteome</keyword>
<accession>A0A2S4PVL4</accession>
<evidence type="ECO:0000256" key="1">
    <source>
        <dbReference type="SAM" id="MobiDB-lite"/>
    </source>
</evidence>
<dbReference type="PANTHER" id="PTHR37538">
    <property type="entry name" value="BTB DOMAIN-CONTAINING PROTEIN"/>
    <property type="match status" value="1"/>
</dbReference>
<reference evidence="2 3" key="1">
    <citation type="submission" date="2017-10" db="EMBL/GenBank/DDBJ databases">
        <title>Development of genomic resources for the powdery mildew, Erysiphe pulchra.</title>
        <authorList>
            <person name="Wadl P.A."/>
            <person name="Mack B.M."/>
            <person name="Moore G."/>
            <person name="Beltz S.B."/>
        </authorList>
    </citation>
    <scope>NUCLEOTIDE SEQUENCE [LARGE SCALE GENOMIC DNA]</scope>
    <source>
        <strain evidence="2">Cflorida</strain>
    </source>
</reference>
<gene>
    <name evidence="2" type="ORF">EPUL_002325</name>
</gene>
<dbReference type="EMBL" id="PEDP01000418">
    <property type="protein sequence ID" value="POS86069.1"/>
    <property type="molecule type" value="Genomic_DNA"/>
</dbReference>
<evidence type="ECO:0008006" key="4">
    <source>
        <dbReference type="Google" id="ProtNLM"/>
    </source>
</evidence>
<feature type="non-terminal residue" evidence="2">
    <location>
        <position position="527"/>
    </location>
</feature>
<dbReference type="AlphaFoldDB" id="A0A2S4PVL4"/>
<name>A0A2S4PVL4_9PEZI</name>
<protein>
    <recommendedName>
        <fullName evidence="4">BTB domain-containing protein</fullName>
    </recommendedName>
</protein>
<dbReference type="STRING" id="225359.A0A2S4PVL4"/>
<feature type="compositionally biased region" description="Polar residues" evidence="1">
    <location>
        <begin position="373"/>
        <end position="392"/>
    </location>
</feature>
<evidence type="ECO:0000313" key="2">
    <source>
        <dbReference type="EMBL" id="POS86069.1"/>
    </source>
</evidence>
<organism evidence="2 3">
    <name type="scientific">Erysiphe pulchra</name>
    <dbReference type="NCBI Taxonomy" id="225359"/>
    <lineage>
        <taxon>Eukaryota</taxon>
        <taxon>Fungi</taxon>
        <taxon>Dikarya</taxon>
        <taxon>Ascomycota</taxon>
        <taxon>Pezizomycotina</taxon>
        <taxon>Leotiomycetes</taxon>
        <taxon>Erysiphales</taxon>
        <taxon>Erysiphaceae</taxon>
        <taxon>Erysiphe</taxon>
    </lineage>
</organism>